<evidence type="ECO:0000256" key="1">
    <source>
        <dbReference type="ARBA" id="ARBA00008887"/>
    </source>
</evidence>
<feature type="domain" description="Dynein heavy chain AAA module D4" evidence="2">
    <location>
        <begin position="211"/>
        <end position="318"/>
    </location>
</feature>
<dbReference type="EMBL" id="MKHE01000018">
    <property type="protein sequence ID" value="OWK06529.1"/>
    <property type="molecule type" value="Genomic_DNA"/>
</dbReference>
<dbReference type="AlphaFoldDB" id="A0A212CKI2"/>
<dbReference type="GO" id="GO:0007018">
    <property type="term" value="P:microtubule-based movement"/>
    <property type="evidence" value="ECO:0007669"/>
    <property type="project" value="InterPro"/>
</dbReference>
<dbReference type="Gene3D" id="3.40.50.300">
    <property type="entry name" value="P-loop containing nucleotide triphosphate hydrolases"/>
    <property type="match status" value="2"/>
</dbReference>
<dbReference type="GO" id="GO:0045505">
    <property type="term" value="F:dynein intermediate chain binding"/>
    <property type="evidence" value="ECO:0007669"/>
    <property type="project" value="InterPro"/>
</dbReference>
<organism evidence="3 4">
    <name type="scientific">Cervus elaphus hippelaphus</name>
    <name type="common">European red deer</name>
    <dbReference type="NCBI Taxonomy" id="46360"/>
    <lineage>
        <taxon>Eukaryota</taxon>
        <taxon>Metazoa</taxon>
        <taxon>Chordata</taxon>
        <taxon>Craniata</taxon>
        <taxon>Vertebrata</taxon>
        <taxon>Euteleostomi</taxon>
        <taxon>Mammalia</taxon>
        <taxon>Eutheria</taxon>
        <taxon>Laurasiatheria</taxon>
        <taxon>Artiodactyla</taxon>
        <taxon>Ruminantia</taxon>
        <taxon>Pecora</taxon>
        <taxon>Cervidae</taxon>
        <taxon>Cervinae</taxon>
        <taxon>Cervus</taxon>
    </lineage>
</organism>
<gene>
    <name evidence="3" type="ORF">Celaphus_00011927</name>
</gene>
<comment type="caution">
    <text evidence="3">The sequence shown here is derived from an EMBL/GenBank/DDBJ whole genome shotgun (WGS) entry which is preliminary data.</text>
</comment>
<dbReference type="GO" id="GO:0051959">
    <property type="term" value="F:dynein light intermediate chain binding"/>
    <property type="evidence" value="ECO:0007669"/>
    <property type="project" value="InterPro"/>
</dbReference>
<evidence type="ECO:0000259" key="2">
    <source>
        <dbReference type="Pfam" id="PF12780"/>
    </source>
</evidence>
<proteinExistence type="inferred from homology"/>
<dbReference type="PANTHER" id="PTHR45703">
    <property type="entry name" value="DYNEIN HEAVY CHAIN"/>
    <property type="match status" value="1"/>
</dbReference>
<evidence type="ECO:0000313" key="3">
    <source>
        <dbReference type="EMBL" id="OWK06529.1"/>
    </source>
</evidence>
<evidence type="ECO:0000313" key="4">
    <source>
        <dbReference type="Proteomes" id="UP000242450"/>
    </source>
</evidence>
<keyword evidence="4" id="KW-1185">Reference proteome</keyword>
<reference evidence="3 4" key="1">
    <citation type="journal article" date="2018" name="Mol. Genet. Genomics">
        <title>The red deer Cervus elaphus genome CerEla1.0: sequencing, annotating, genes, and chromosomes.</title>
        <authorList>
            <person name="Bana N.A."/>
            <person name="Nyiri A."/>
            <person name="Nagy J."/>
            <person name="Frank K."/>
            <person name="Nagy T."/>
            <person name="Steger V."/>
            <person name="Schiller M."/>
            <person name="Lakatos P."/>
            <person name="Sugar L."/>
            <person name="Horn P."/>
            <person name="Barta E."/>
            <person name="Orosz L."/>
        </authorList>
    </citation>
    <scope>NUCLEOTIDE SEQUENCE [LARGE SCALE GENOMIC DNA]</scope>
    <source>
        <strain evidence="3">Hungarian</strain>
    </source>
</reference>
<dbReference type="PANTHER" id="PTHR45703:SF12">
    <property type="entry name" value="DYNEIN AXONEMAL HEAVY CHAIN 11"/>
    <property type="match status" value="1"/>
</dbReference>
<dbReference type="InterPro" id="IPR024317">
    <property type="entry name" value="Dynein_heavy_chain_D4_dom"/>
</dbReference>
<sequence>RALVHTSETTRLRYFVELLLEKGQPLMLVGNAGVGKTVFVGDMLAGLSEAYIVSRVPFNYYTTSAALQRILEKPLEKKAGRNYGPGGNKKLVYFIDDMNMPAVDSYGTVQPHTLIRQHIDYGHWYDRQKVMLKEIHGCQYVACMNPMVGSFSLSPRLQGVDSHVLLQQPLIYCHFANGGQDPCYMPVKDWEVLKTFLTEALDDYNELNATMHLVLFEDAMQHVCRISRTLQSPQGYALLVGVGGSGKQSLARLAAHICSLDVFQITLTQGFGVQELRVDLANLYIRTGAKNMPTAFLLTDAQVLDESFLVLINDLLAS</sequence>
<protein>
    <recommendedName>
        <fullName evidence="2">Dynein heavy chain AAA module D4 domain-containing protein</fullName>
    </recommendedName>
</protein>
<comment type="similarity">
    <text evidence="1">Belongs to the dynein heavy chain family.</text>
</comment>
<accession>A0A212CKI2</accession>
<dbReference type="Pfam" id="PF12780">
    <property type="entry name" value="AAA_8"/>
    <property type="match status" value="1"/>
</dbReference>
<dbReference type="InterPro" id="IPR026983">
    <property type="entry name" value="DHC"/>
</dbReference>
<dbReference type="OrthoDB" id="10251809at2759"/>
<dbReference type="GO" id="GO:0030286">
    <property type="term" value="C:dynein complex"/>
    <property type="evidence" value="ECO:0007669"/>
    <property type="project" value="InterPro"/>
</dbReference>
<dbReference type="SUPFAM" id="SSF52540">
    <property type="entry name" value="P-loop containing nucleoside triphosphate hydrolases"/>
    <property type="match status" value="2"/>
</dbReference>
<feature type="non-terminal residue" evidence="3">
    <location>
        <position position="1"/>
    </location>
</feature>
<dbReference type="Pfam" id="PF12775">
    <property type="entry name" value="AAA_7"/>
    <property type="match status" value="1"/>
</dbReference>
<name>A0A212CKI2_CEREH</name>
<dbReference type="InterPro" id="IPR027417">
    <property type="entry name" value="P-loop_NTPase"/>
</dbReference>
<dbReference type="Proteomes" id="UP000242450">
    <property type="component" value="Chromosome 18"/>
</dbReference>
<feature type="non-terminal residue" evidence="3">
    <location>
        <position position="318"/>
    </location>
</feature>